<evidence type="ECO:0000313" key="3">
    <source>
        <dbReference type="Proteomes" id="UP000015530"/>
    </source>
</evidence>
<dbReference type="HOGENOM" id="CLU_2084687_0_0_1"/>
<sequence length="117" mass="12944">MSPEQHKHTQSRPPQTPYTITPQRRAIERARLGAASFPLPYPRPAWHFPYLPVTAKGGRYLQQVPYLTEVTGLRCSRGAAQDLNLPTTKALLCLCCILLSPNLGRVGNCFLFLGAAV</sequence>
<feature type="region of interest" description="Disordered" evidence="1">
    <location>
        <begin position="1"/>
        <end position="22"/>
    </location>
</feature>
<dbReference type="Proteomes" id="UP000015530">
    <property type="component" value="Unassembled WGS sequence"/>
</dbReference>
<gene>
    <name evidence="2" type="ORF">CGLO_17869</name>
</gene>
<feature type="compositionally biased region" description="Polar residues" evidence="1">
    <location>
        <begin position="11"/>
        <end position="22"/>
    </location>
</feature>
<evidence type="ECO:0000256" key="1">
    <source>
        <dbReference type="SAM" id="MobiDB-lite"/>
    </source>
</evidence>
<reference evidence="3" key="1">
    <citation type="journal article" date="2013" name="Mol. Plant Microbe Interact.">
        <title>Global aspects of pacC regulation of pathogenicity genes in Colletotrichum gloeosporioides as revealed by transcriptome analysis.</title>
        <authorList>
            <person name="Alkan N."/>
            <person name="Meng X."/>
            <person name="Friedlander G."/>
            <person name="Reuveni E."/>
            <person name="Sukno S."/>
            <person name="Sherman A."/>
            <person name="Thon M."/>
            <person name="Fluhr R."/>
            <person name="Prusky D."/>
        </authorList>
    </citation>
    <scope>NUCLEOTIDE SEQUENCE [LARGE SCALE GENOMIC DNA]</scope>
    <source>
        <strain evidence="3">Cg-14</strain>
    </source>
</reference>
<dbReference type="EMBL" id="AMYD01004272">
    <property type="protein sequence ID" value="EQB43469.1"/>
    <property type="molecule type" value="Genomic_DNA"/>
</dbReference>
<organism evidence="2 3">
    <name type="scientific">Colletotrichum gloeosporioides (strain Cg-14)</name>
    <name type="common">Anthracnose fungus</name>
    <name type="synonym">Glomerella cingulata</name>
    <dbReference type="NCBI Taxonomy" id="1237896"/>
    <lineage>
        <taxon>Eukaryota</taxon>
        <taxon>Fungi</taxon>
        <taxon>Dikarya</taxon>
        <taxon>Ascomycota</taxon>
        <taxon>Pezizomycotina</taxon>
        <taxon>Sordariomycetes</taxon>
        <taxon>Hypocreomycetidae</taxon>
        <taxon>Glomerellales</taxon>
        <taxon>Glomerellaceae</taxon>
        <taxon>Colletotrichum</taxon>
        <taxon>Colletotrichum gloeosporioides species complex</taxon>
    </lineage>
</organism>
<name>T0JVT6_COLGC</name>
<comment type="caution">
    <text evidence="2">The sequence shown here is derived from an EMBL/GenBank/DDBJ whole genome shotgun (WGS) entry which is preliminary data.</text>
</comment>
<evidence type="ECO:0000313" key="2">
    <source>
        <dbReference type="EMBL" id="EQB43469.1"/>
    </source>
</evidence>
<protein>
    <submittedName>
        <fullName evidence="2">Uncharacterized protein</fullName>
    </submittedName>
</protein>
<dbReference type="AlphaFoldDB" id="T0JVT6"/>
<proteinExistence type="predicted"/>
<accession>T0JVT6</accession>